<dbReference type="AlphaFoldDB" id="A0A1Y3Y1Y6"/>
<keyword evidence="4" id="KW-1185">Reference proteome</keyword>
<comment type="caution">
    <text evidence="3">The sequence shown here is derived from an EMBL/GenBank/DDBJ whole genome shotgun (WGS) entry which is preliminary data.</text>
</comment>
<evidence type="ECO:0000313" key="3">
    <source>
        <dbReference type="EMBL" id="OUN89369.1"/>
    </source>
</evidence>
<evidence type="ECO:0000313" key="4">
    <source>
        <dbReference type="Proteomes" id="UP000195781"/>
    </source>
</evidence>
<sequence>MKAVNEVKPINVLARFIATWIRDHDDDAAPFDSFEAMHPEPIEQKDVERWVLNCNYTYYRLGDMLVERDLFPDDDARAAEMFAFLDANIKSIRDSNPLNLRSKQPAAIVGELGKDWPPFCKKSRNDVSKLAPQLRAFAQAFAPLVPGLPKALQDFATELADEAHYYRSVAQQKSDTGAEGAVVARCRKLLPVWCAKEINPLFTLLMWQDEQAVSQLAEELARAFAANGYPSFDGGSKHDAYRGVVRVSQRLFLEGMRDADDTDAHGLTIPDIARHLDNGFFSLEHPAPVPGLPTWLPGKALLIWNTVICAIAGPREAIRPTGSNRTATTLEPAQRSTVTRAVHGEALLRRCLQNGDREVAGTVDLSVFEPEGTALLPGDNGATRRLWLVMGSAFDEQARVPAALEAVAQDIPKRFLSTARFDEHGNQIEGRGDSRYHAMLSLVQDARGWSVELRDLGSKNGTYVMRSREGRRLFFVLSSRGSTTAEAWAAHMGVDASDVAIVDVITLERGDIIQLCGSRFELL</sequence>
<dbReference type="OrthoDB" id="3177121at2"/>
<feature type="domain" description="FHA" evidence="2">
    <location>
        <begin position="434"/>
        <end position="469"/>
    </location>
</feature>
<accession>A0A1Y3Y1Y6</accession>
<dbReference type="Proteomes" id="UP000195781">
    <property type="component" value="Unassembled WGS sequence"/>
</dbReference>
<dbReference type="Pfam" id="PF00498">
    <property type="entry name" value="FHA"/>
    <property type="match status" value="1"/>
</dbReference>
<gene>
    <name evidence="3" type="ORF">B5G02_02510</name>
</gene>
<dbReference type="RefSeq" id="WP_094335052.1">
    <property type="nucleotide sequence ID" value="NZ_NFIE01000004.1"/>
</dbReference>
<evidence type="ECO:0000259" key="2">
    <source>
        <dbReference type="PROSITE" id="PS50006"/>
    </source>
</evidence>
<protein>
    <recommendedName>
        <fullName evidence="2">FHA domain-containing protein</fullName>
    </recommendedName>
</protein>
<name>A0A1Y3Y1Y6_9ACTN</name>
<dbReference type="InterPro" id="IPR000253">
    <property type="entry name" value="FHA_dom"/>
</dbReference>
<dbReference type="SUPFAM" id="SSF49879">
    <property type="entry name" value="SMAD/FHA domain"/>
    <property type="match status" value="1"/>
</dbReference>
<dbReference type="Gene3D" id="2.60.200.20">
    <property type="match status" value="1"/>
</dbReference>
<dbReference type="EMBL" id="NFIE01000004">
    <property type="protein sequence ID" value="OUN89369.1"/>
    <property type="molecule type" value="Genomic_DNA"/>
</dbReference>
<proteinExistence type="predicted"/>
<reference evidence="4" key="1">
    <citation type="submission" date="2017-04" db="EMBL/GenBank/DDBJ databases">
        <title>Function of individual gut microbiota members based on whole genome sequencing of pure cultures obtained from chicken caecum.</title>
        <authorList>
            <person name="Medvecky M."/>
            <person name="Cejkova D."/>
            <person name="Polansky O."/>
            <person name="Karasova D."/>
            <person name="Kubasova T."/>
            <person name="Cizek A."/>
            <person name="Rychlik I."/>
        </authorList>
    </citation>
    <scope>NUCLEOTIDE SEQUENCE [LARGE SCALE GENOMIC DNA]</scope>
    <source>
        <strain evidence="4">An5</strain>
    </source>
</reference>
<dbReference type="PROSITE" id="PS50006">
    <property type="entry name" value="FHA_DOMAIN"/>
    <property type="match status" value="1"/>
</dbReference>
<dbReference type="CDD" id="cd00060">
    <property type="entry name" value="FHA"/>
    <property type="match status" value="1"/>
</dbReference>
<dbReference type="InterPro" id="IPR008984">
    <property type="entry name" value="SMAD_FHA_dom_sf"/>
</dbReference>
<organism evidence="3 4">
    <name type="scientific">[Collinsella] massiliensis</name>
    <dbReference type="NCBI Taxonomy" id="1232426"/>
    <lineage>
        <taxon>Bacteria</taxon>
        <taxon>Bacillati</taxon>
        <taxon>Actinomycetota</taxon>
        <taxon>Coriobacteriia</taxon>
        <taxon>Coriobacteriales</taxon>
        <taxon>Coriobacteriaceae</taxon>
        <taxon>Enorma</taxon>
    </lineage>
</organism>
<evidence type="ECO:0000256" key="1">
    <source>
        <dbReference type="ARBA" id="ARBA00022553"/>
    </source>
</evidence>
<keyword evidence="1" id="KW-0597">Phosphoprotein</keyword>